<evidence type="ECO:0000256" key="3">
    <source>
        <dbReference type="ARBA" id="ARBA00022741"/>
    </source>
</evidence>
<evidence type="ECO:0000256" key="2">
    <source>
        <dbReference type="ARBA" id="ARBA00022679"/>
    </source>
</evidence>
<dbReference type="PRINTS" id="PR01100">
    <property type="entry name" value="SHIKIMTKNASE"/>
</dbReference>
<keyword evidence="9" id="KW-1185">Reference proteome</keyword>
<keyword evidence="1 7" id="KW-0028">Amino-acid biosynthesis</keyword>
<dbReference type="RefSeq" id="WP_229960393.1">
    <property type="nucleotide sequence ID" value="NZ_JAJJWI010000008.1"/>
</dbReference>
<evidence type="ECO:0000256" key="7">
    <source>
        <dbReference type="HAMAP-Rule" id="MF_00109"/>
    </source>
</evidence>
<feature type="binding site" evidence="7">
    <location>
        <position position="56"/>
    </location>
    <ligand>
        <name>substrate</name>
    </ligand>
</feature>
<dbReference type="InterPro" id="IPR027417">
    <property type="entry name" value="P-loop_NTPase"/>
</dbReference>
<comment type="caution">
    <text evidence="7">Lacks conserved residue(s) required for the propagation of feature annotation.</text>
</comment>
<feature type="binding site" evidence="7">
    <location>
        <position position="14"/>
    </location>
    <ligand>
        <name>Mg(2+)</name>
        <dbReference type="ChEBI" id="CHEBI:18420"/>
    </ligand>
</feature>
<feature type="binding site" evidence="7">
    <location>
        <position position="79"/>
    </location>
    <ligand>
        <name>substrate</name>
    </ligand>
</feature>
<keyword evidence="7" id="KW-0460">Magnesium</keyword>
<keyword evidence="5 7" id="KW-0067">ATP-binding</keyword>
<evidence type="ECO:0000256" key="1">
    <source>
        <dbReference type="ARBA" id="ARBA00022605"/>
    </source>
</evidence>
<comment type="function">
    <text evidence="7">Catalyzes the specific phosphorylation of the 3-hydroxyl group of shikimic acid using ATP as a cosubstrate.</text>
</comment>
<comment type="caution">
    <text evidence="8">The sequence shown here is derived from an EMBL/GenBank/DDBJ whole genome shotgun (WGS) entry which is preliminary data.</text>
</comment>
<comment type="catalytic activity">
    <reaction evidence="7">
        <text>shikimate + ATP = 3-phosphoshikimate + ADP + H(+)</text>
        <dbReference type="Rhea" id="RHEA:13121"/>
        <dbReference type="ChEBI" id="CHEBI:15378"/>
        <dbReference type="ChEBI" id="CHEBI:30616"/>
        <dbReference type="ChEBI" id="CHEBI:36208"/>
        <dbReference type="ChEBI" id="CHEBI:145989"/>
        <dbReference type="ChEBI" id="CHEBI:456216"/>
        <dbReference type="EC" id="2.7.1.71"/>
    </reaction>
</comment>
<dbReference type="HAMAP" id="MF_00109">
    <property type="entry name" value="Shikimate_kinase"/>
    <property type="match status" value="1"/>
</dbReference>
<dbReference type="InterPro" id="IPR000623">
    <property type="entry name" value="Shikimate_kinase/TSH1"/>
</dbReference>
<keyword evidence="7" id="KW-0963">Cytoplasm</keyword>
<dbReference type="EMBL" id="JBHUHV010000022">
    <property type="protein sequence ID" value="MFD2066595.1"/>
    <property type="molecule type" value="Genomic_DNA"/>
</dbReference>
<feature type="binding site" evidence="7">
    <location>
        <position position="32"/>
    </location>
    <ligand>
        <name>substrate</name>
    </ligand>
</feature>
<dbReference type="Proteomes" id="UP001597369">
    <property type="component" value="Unassembled WGS sequence"/>
</dbReference>
<feature type="binding site" evidence="7">
    <location>
        <position position="141"/>
    </location>
    <ligand>
        <name>substrate</name>
    </ligand>
</feature>
<reference evidence="9" key="1">
    <citation type="journal article" date="2019" name="Int. J. Syst. Evol. Microbiol.">
        <title>The Global Catalogue of Microorganisms (GCM) 10K type strain sequencing project: providing services to taxonomists for standard genome sequencing and annotation.</title>
        <authorList>
            <consortium name="The Broad Institute Genomics Platform"/>
            <consortium name="The Broad Institute Genome Sequencing Center for Infectious Disease"/>
            <person name="Wu L."/>
            <person name="Ma J."/>
        </authorList>
    </citation>
    <scope>NUCLEOTIDE SEQUENCE [LARGE SCALE GENOMIC DNA]</scope>
    <source>
        <strain evidence="9">JCM 16545</strain>
    </source>
</reference>
<proteinExistence type="inferred from homology"/>
<dbReference type="PANTHER" id="PTHR21087">
    <property type="entry name" value="SHIKIMATE KINASE"/>
    <property type="match status" value="1"/>
</dbReference>
<protein>
    <recommendedName>
        <fullName evidence="7">Shikimate kinase</fullName>
        <shortName evidence="7">SK</shortName>
        <ecNumber evidence="7">2.7.1.71</ecNumber>
    </recommendedName>
</protein>
<comment type="subunit">
    <text evidence="7">Monomer.</text>
</comment>
<accession>A0ABW4WXJ9</accession>
<evidence type="ECO:0000256" key="6">
    <source>
        <dbReference type="ARBA" id="ARBA00023141"/>
    </source>
</evidence>
<sequence length="168" mass="18812">MLIFLIGLMGAGKTTLGRQLAQELSYPFVDLDDYIVQRENRSIAALFEQEGQERFRQIEHDALKAVADEFEKAVISTGGGAPCFHNNMALINEKGTSIFLDVSVEELVHRLRQSDLSVRPLLAGRSEAELKAFIAETLESRRQYYELADYKLETSVCSVEAITALLNN</sequence>
<evidence type="ECO:0000313" key="9">
    <source>
        <dbReference type="Proteomes" id="UP001597369"/>
    </source>
</evidence>
<organism evidence="8 9">
    <name type="scientific">Pontibacter silvestris</name>
    <dbReference type="NCBI Taxonomy" id="2305183"/>
    <lineage>
        <taxon>Bacteria</taxon>
        <taxon>Pseudomonadati</taxon>
        <taxon>Bacteroidota</taxon>
        <taxon>Cytophagia</taxon>
        <taxon>Cytophagales</taxon>
        <taxon>Hymenobacteraceae</taxon>
        <taxon>Pontibacter</taxon>
    </lineage>
</organism>
<dbReference type="CDD" id="cd00464">
    <property type="entry name" value="SK"/>
    <property type="match status" value="1"/>
</dbReference>
<keyword evidence="2 7" id="KW-0808">Transferase</keyword>
<evidence type="ECO:0000256" key="5">
    <source>
        <dbReference type="ARBA" id="ARBA00022840"/>
    </source>
</evidence>
<dbReference type="Gene3D" id="3.40.50.300">
    <property type="entry name" value="P-loop containing nucleotide triphosphate hydrolases"/>
    <property type="match status" value="1"/>
</dbReference>
<dbReference type="InterPro" id="IPR031322">
    <property type="entry name" value="Shikimate/glucono_kinase"/>
</dbReference>
<comment type="subcellular location">
    <subcellularLocation>
        <location evidence="7">Cytoplasm</location>
    </subcellularLocation>
</comment>
<evidence type="ECO:0000313" key="8">
    <source>
        <dbReference type="EMBL" id="MFD2066595.1"/>
    </source>
</evidence>
<comment type="similarity">
    <text evidence="7">Belongs to the shikimate kinase family.</text>
</comment>
<comment type="cofactor">
    <cofactor evidence="7">
        <name>Mg(2+)</name>
        <dbReference type="ChEBI" id="CHEBI:18420"/>
    </cofactor>
    <text evidence="7">Binds 1 Mg(2+) ion per subunit.</text>
</comment>
<name>A0ABW4WXJ9_9BACT</name>
<evidence type="ECO:0000256" key="4">
    <source>
        <dbReference type="ARBA" id="ARBA00022777"/>
    </source>
</evidence>
<keyword evidence="4 7" id="KW-0418">Kinase</keyword>
<dbReference type="SUPFAM" id="SSF52540">
    <property type="entry name" value="P-loop containing nucleoside triphosphate hydrolases"/>
    <property type="match status" value="1"/>
</dbReference>
<feature type="binding site" evidence="7">
    <location>
        <position position="119"/>
    </location>
    <ligand>
        <name>ATP</name>
        <dbReference type="ChEBI" id="CHEBI:30616"/>
    </ligand>
</feature>
<dbReference type="EC" id="2.7.1.71" evidence="7"/>
<comment type="pathway">
    <text evidence="7">Metabolic intermediate biosynthesis; chorismate biosynthesis; chorismate from D-erythrose 4-phosphate and phosphoenolpyruvate: step 5/7.</text>
</comment>
<dbReference type="PANTHER" id="PTHR21087:SF16">
    <property type="entry name" value="SHIKIMATE KINASE 1, CHLOROPLASTIC"/>
    <property type="match status" value="1"/>
</dbReference>
<gene>
    <name evidence="7" type="primary">aroK</name>
    <name evidence="8" type="ORF">ACFSKU_06840</name>
</gene>
<dbReference type="Pfam" id="PF01202">
    <property type="entry name" value="SKI"/>
    <property type="match status" value="1"/>
</dbReference>
<keyword evidence="6 7" id="KW-0057">Aromatic amino acid biosynthesis</keyword>
<keyword evidence="7" id="KW-0479">Metal-binding</keyword>
<dbReference type="GO" id="GO:0016301">
    <property type="term" value="F:kinase activity"/>
    <property type="evidence" value="ECO:0007669"/>
    <property type="project" value="UniProtKB-KW"/>
</dbReference>
<feature type="binding site" evidence="7">
    <location>
        <begin position="10"/>
        <end position="15"/>
    </location>
    <ligand>
        <name>ATP</name>
        <dbReference type="ChEBI" id="CHEBI:30616"/>
    </ligand>
</feature>
<keyword evidence="3 7" id="KW-0547">Nucleotide-binding</keyword>